<reference evidence="4 5" key="1">
    <citation type="submission" date="2024-02" db="EMBL/GenBank/DDBJ databases">
        <authorList>
            <person name="Saticioglu I.B."/>
        </authorList>
    </citation>
    <scope>NUCLEOTIDE SEQUENCE [LARGE SCALE GENOMIC DNA]</scope>
    <source>
        <strain evidence="4 5">Mu-86</strain>
    </source>
</reference>
<feature type="transmembrane region" description="Helical" evidence="2">
    <location>
        <begin position="143"/>
        <end position="171"/>
    </location>
</feature>
<dbReference type="PANTHER" id="PTHR33133">
    <property type="entry name" value="OS08G0107100 PROTEIN-RELATED"/>
    <property type="match status" value="1"/>
</dbReference>
<dbReference type="EMBL" id="JBBDGL010000004">
    <property type="protein sequence ID" value="MEJ1156460.1"/>
    <property type="molecule type" value="Genomic_DNA"/>
</dbReference>
<keyword evidence="2" id="KW-0472">Membrane</keyword>
<evidence type="ECO:0000259" key="3">
    <source>
        <dbReference type="Pfam" id="PF25231"/>
    </source>
</evidence>
<keyword evidence="2" id="KW-1133">Transmembrane helix</keyword>
<feature type="compositionally biased region" description="Low complexity" evidence="1">
    <location>
        <begin position="400"/>
        <end position="414"/>
    </location>
</feature>
<feature type="domain" description="DUF7847" evidence="3">
    <location>
        <begin position="25"/>
        <end position="297"/>
    </location>
</feature>
<proteinExistence type="predicted"/>
<feature type="transmembrane region" description="Helical" evidence="2">
    <location>
        <begin position="274"/>
        <end position="307"/>
    </location>
</feature>
<dbReference type="RefSeq" id="WP_337338888.1">
    <property type="nucleotide sequence ID" value="NZ_JBBDGL010000004.1"/>
</dbReference>
<evidence type="ECO:0000313" key="4">
    <source>
        <dbReference type="EMBL" id="MEJ1156460.1"/>
    </source>
</evidence>
<name>A0ABU8LXQ7_9MICO</name>
<evidence type="ECO:0000256" key="2">
    <source>
        <dbReference type="SAM" id="Phobius"/>
    </source>
</evidence>
<feature type="compositionally biased region" description="Pro residues" evidence="1">
    <location>
        <begin position="370"/>
        <end position="399"/>
    </location>
</feature>
<evidence type="ECO:0000256" key="1">
    <source>
        <dbReference type="SAM" id="MobiDB-lite"/>
    </source>
</evidence>
<protein>
    <submittedName>
        <fullName evidence="4">Glycerophosphoryl diester phosphodiesterase membrane domain-containing protein</fullName>
    </submittedName>
</protein>
<organism evidence="4 5">
    <name type="scientific">Microbacterium marmarense</name>
    <dbReference type="NCBI Taxonomy" id="3122051"/>
    <lineage>
        <taxon>Bacteria</taxon>
        <taxon>Bacillati</taxon>
        <taxon>Actinomycetota</taxon>
        <taxon>Actinomycetes</taxon>
        <taxon>Micrococcales</taxon>
        <taxon>Microbacteriaceae</taxon>
        <taxon>Microbacterium</taxon>
    </lineage>
</organism>
<keyword evidence="5" id="KW-1185">Reference proteome</keyword>
<dbReference type="PANTHER" id="PTHR33133:SF1">
    <property type="entry name" value="EXPRESSED PROTEIN-RELATED"/>
    <property type="match status" value="1"/>
</dbReference>
<gene>
    <name evidence="4" type="ORF">WDU96_12700</name>
</gene>
<dbReference type="Pfam" id="PF25231">
    <property type="entry name" value="DUF7847"/>
    <property type="match status" value="1"/>
</dbReference>
<accession>A0ABU8LXQ7</accession>
<feature type="transmembrane region" description="Helical" evidence="2">
    <location>
        <begin position="177"/>
        <end position="207"/>
    </location>
</feature>
<dbReference type="Proteomes" id="UP001368654">
    <property type="component" value="Unassembled WGS sequence"/>
</dbReference>
<feature type="transmembrane region" description="Helical" evidence="2">
    <location>
        <begin position="88"/>
        <end position="116"/>
    </location>
</feature>
<comment type="caution">
    <text evidence="4">The sequence shown here is derived from an EMBL/GenBank/DDBJ whole genome shotgun (WGS) entry which is preliminary data.</text>
</comment>
<feature type="region of interest" description="Disordered" evidence="1">
    <location>
        <begin position="358"/>
        <end position="425"/>
    </location>
</feature>
<feature type="transmembrane region" description="Helical" evidence="2">
    <location>
        <begin position="40"/>
        <end position="68"/>
    </location>
</feature>
<evidence type="ECO:0000313" key="5">
    <source>
        <dbReference type="Proteomes" id="UP001368654"/>
    </source>
</evidence>
<dbReference type="InterPro" id="IPR057169">
    <property type="entry name" value="DUF7847"/>
</dbReference>
<keyword evidence="2" id="KW-0812">Transmembrane</keyword>
<sequence length="425" mass="44320">MTAYPAWTPASRPGIIPLHPLTFGTILGRSFAALRQNPRVLLGFALVAQAVAYIVLTVAVGGVAWLTFSRLDTVTPGSDDFNAILAGSITITAIAGLLLGLAVGALTIVVQAVVIAEVAHAAVAEKLTLGALWRQIKPVVGRLIAYTALMVVAVLVLLAVLGGAIFALGLVAVPLAVVLGIFVALATIPLAWWLGIKLLLVPAAIIIEHQSIGKALSRSWLLIRGRFWRTLGLLLVVSLIFGTVSQVISFPLGLLSSAFTSIIAPTGDPDASAIIAIVVITLFAQILTLLIQSVALVVQSTATAIIYIDARMRREGLDLDLLAYIEHRDAGATGLTDPYRQHIGREVEPRVAVNPYALPADYAPGDGAQPYPPQPPYPAPPQQPQPAAPPATPASPAPTSPTTWAAPGASAPSGDKSAEPKSSWS</sequence>
<feature type="transmembrane region" description="Helical" evidence="2">
    <location>
        <begin position="227"/>
        <end position="254"/>
    </location>
</feature>